<feature type="chain" id="PRO_5037886952" description="SLA1 homology domain-containing protein" evidence="1">
    <location>
        <begin position="21"/>
        <end position="248"/>
    </location>
</feature>
<dbReference type="Proteomes" id="UP000600139">
    <property type="component" value="Unassembled WGS sequence"/>
</dbReference>
<accession>A0A934V9B9</accession>
<organism evidence="2 3">
    <name type="scientific">Luteolibacter yonseiensis</name>
    <dbReference type="NCBI Taxonomy" id="1144680"/>
    <lineage>
        <taxon>Bacteria</taxon>
        <taxon>Pseudomonadati</taxon>
        <taxon>Verrucomicrobiota</taxon>
        <taxon>Verrucomicrobiia</taxon>
        <taxon>Verrucomicrobiales</taxon>
        <taxon>Verrucomicrobiaceae</taxon>
        <taxon>Luteolibacter</taxon>
    </lineage>
</organism>
<dbReference type="RefSeq" id="WP_200353116.1">
    <property type="nucleotide sequence ID" value="NZ_BAABHZ010000002.1"/>
</dbReference>
<reference evidence="2" key="1">
    <citation type="submission" date="2021-01" db="EMBL/GenBank/DDBJ databases">
        <title>Modified the classification status of verrucomicrobia.</title>
        <authorList>
            <person name="Feng X."/>
        </authorList>
    </citation>
    <scope>NUCLEOTIDE SEQUENCE</scope>
    <source>
        <strain evidence="2">JCM 18052</strain>
    </source>
</reference>
<gene>
    <name evidence="2" type="ORF">JIN84_21265</name>
</gene>
<evidence type="ECO:0000313" key="2">
    <source>
        <dbReference type="EMBL" id="MBK1818167.1"/>
    </source>
</evidence>
<sequence length="248" mass="27256">MPRHLLISLIAAASFSSVFAEARPWKSADGTRTIQGEFVKRDATSVTIKTDAGKELTIEFTKLHSDDVKWLDTNQPIGGLPPAADPTAFFDNLTFKDTRETALKKLKVSKLVEMTADEAFIGRSGLNGVFKTRAKIGALDGFLYFDWTEAGKLKELTLQTDLRPESDYKSVLEPGWKQLGELLTGLYGKPLQKGPLPGVTSLTDGMFSPSHLWKIEGGSALLGTARDGARYQLVVRFTQKKPQIVEVP</sequence>
<name>A0A934V9B9_9BACT</name>
<dbReference type="AlphaFoldDB" id="A0A934V9B9"/>
<feature type="signal peptide" evidence="1">
    <location>
        <begin position="1"/>
        <end position="20"/>
    </location>
</feature>
<dbReference type="EMBL" id="JAENIK010000013">
    <property type="protein sequence ID" value="MBK1818167.1"/>
    <property type="molecule type" value="Genomic_DNA"/>
</dbReference>
<keyword evidence="3" id="KW-1185">Reference proteome</keyword>
<dbReference type="Gene3D" id="2.30.30.700">
    <property type="entry name" value="SLA1 homology domain 1"/>
    <property type="match status" value="1"/>
</dbReference>
<keyword evidence="1" id="KW-0732">Signal</keyword>
<comment type="caution">
    <text evidence="2">The sequence shown here is derived from an EMBL/GenBank/DDBJ whole genome shotgun (WGS) entry which is preliminary data.</text>
</comment>
<evidence type="ECO:0000256" key="1">
    <source>
        <dbReference type="SAM" id="SignalP"/>
    </source>
</evidence>
<evidence type="ECO:0000313" key="3">
    <source>
        <dbReference type="Proteomes" id="UP000600139"/>
    </source>
</evidence>
<evidence type="ECO:0008006" key="4">
    <source>
        <dbReference type="Google" id="ProtNLM"/>
    </source>
</evidence>
<protein>
    <recommendedName>
        <fullName evidence="4">SLA1 homology domain-containing protein</fullName>
    </recommendedName>
</protein>
<proteinExistence type="predicted"/>